<proteinExistence type="predicted"/>
<sequence>MVGRLIRNFLNGQHIICKVRHVQTVRVAFLHQCAKNVCPAAVLSSGARMASSFDRSSNRSQLLDAYHNNRTDNLQLADLGKHAVAFALDSRGSRWELLGERFEQLGLAPTRSFHGL</sequence>
<dbReference type="AlphaFoldDB" id="A0A183BTE7"/>
<evidence type="ECO:0000313" key="2">
    <source>
        <dbReference type="WBParaSite" id="GPLIN_000388300"/>
    </source>
</evidence>
<evidence type="ECO:0000313" key="1">
    <source>
        <dbReference type="Proteomes" id="UP000050741"/>
    </source>
</evidence>
<reference evidence="1" key="1">
    <citation type="submission" date="2013-12" db="EMBL/GenBank/DDBJ databases">
        <authorList>
            <person name="Aslett M."/>
        </authorList>
    </citation>
    <scope>NUCLEOTIDE SEQUENCE [LARGE SCALE GENOMIC DNA]</scope>
    <source>
        <strain evidence="1">Lindley</strain>
    </source>
</reference>
<reference evidence="2" key="3">
    <citation type="submission" date="2016-06" db="UniProtKB">
        <authorList>
            <consortium name="WormBaseParasite"/>
        </authorList>
    </citation>
    <scope>IDENTIFICATION</scope>
</reference>
<accession>A0A183BTE7</accession>
<name>A0A183BTE7_GLOPA</name>
<keyword evidence="1" id="KW-1185">Reference proteome</keyword>
<reference evidence="1" key="2">
    <citation type="submission" date="2014-05" db="EMBL/GenBank/DDBJ databases">
        <title>The genome and life-stage specific transcriptomes of Globodera pallida elucidate key aspects of plant parasitism by a cyst nematode.</title>
        <authorList>
            <person name="Cotton J.A."/>
            <person name="Lilley C.J."/>
            <person name="Jones L.M."/>
            <person name="Kikuchi T."/>
            <person name="Reid A.J."/>
            <person name="Thorpe P."/>
            <person name="Tsai I.J."/>
            <person name="Beasley H."/>
            <person name="Blok V."/>
            <person name="Cock P.J.A."/>
            <person name="Van den Akker S.E."/>
            <person name="Holroyd N."/>
            <person name="Hunt M."/>
            <person name="Mantelin S."/>
            <person name="Naghra H."/>
            <person name="Pain A."/>
            <person name="Palomares-Rius J.E."/>
            <person name="Zarowiecki M."/>
            <person name="Berriman M."/>
            <person name="Jones J.T."/>
            <person name="Urwin P.E."/>
        </authorList>
    </citation>
    <scope>NUCLEOTIDE SEQUENCE [LARGE SCALE GENOMIC DNA]</scope>
    <source>
        <strain evidence="1">Lindley</strain>
    </source>
</reference>
<organism evidence="1 2">
    <name type="scientific">Globodera pallida</name>
    <name type="common">Potato cyst nematode worm</name>
    <name type="synonym">Heterodera pallida</name>
    <dbReference type="NCBI Taxonomy" id="36090"/>
    <lineage>
        <taxon>Eukaryota</taxon>
        <taxon>Metazoa</taxon>
        <taxon>Ecdysozoa</taxon>
        <taxon>Nematoda</taxon>
        <taxon>Chromadorea</taxon>
        <taxon>Rhabditida</taxon>
        <taxon>Tylenchina</taxon>
        <taxon>Tylenchomorpha</taxon>
        <taxon>Tylenchoidea</taxon>
        <taxon>Heteroderidae</taxon>
        <taxon>Heteroderinae</taxon>
        <taxon>Globodera</taxon>
    </lineage>
</organism>
<dbReference type="WBParaSite" id="GPLIN_000388300">
    <property type="protein sequence ID" value="GPLIN_000388300"/>
    <property type="gene ID" value="GPLIN_000388300"/>
</dbReference>
<protein>
    <submittedName>
        <fullName evidence="2">Transposase</fullName>
    </submittedName>
</protein>
<dbReference type="Proteomes" id="UP000050741">
    <property type="component" value="Unassembled WGS sequence"/>
</dbReference>